<dbReference type="PROSITE" id="PS51194">
    <property type="entry name" value="HELICASE_CTER"/>
    <property type="match status" value="1"/>
</dbReference>
<dbReference type="InterPro" id="IPR027417">
    <property type="entry name" value="P-loop_NTPase"/>
</dbReference>
<dbReference type="SUPFAM" id="SSF52540">
    <property type="entry name" value="P-loop containing nucleoside triphosphate hydrolases"/>
    <property type="match status" value="2"/>
</dbReference>
<dbReference type="PROSITE" id="PS51192">
    <property type="entry name" value="HELICASE_ATP_BIND_1"/>
    <property type="match status" value="1"/>
</dbReference>
<feature type="domain" description="Helicase C-terminal" evidence="3">
    <location>
        <begin position="467"/>
        <end position="629"/>
    </location>
</feature>
<accession>A0ABT0SBR6</accession>
<keyword evidence="1" id="KW-0378">Hydrolase</keyword>
<dbReference type="RefSeq" id="WP_249915954.1">
    <property type="nucleotide sequence ID" value="NZ_JAMGBB010000001.1"/>
</dbReference>
<keyword evidence="4" id="KW-0347">Helicase</keyword>
<evidence type="ECO:0000259" key="3">
    <source>
        <dbReference type="PROSITE" id="PS51194"/>
    </source>
</evidence>
<dbReference type="InterPro" id="IPR001650">
    <property type="entry name" value="Helicase_C-like"/>
</dbReference>
<name>A0ABT0SBR6_9SPHN</name>
<dbReference type="InterPro" id="IPR000330">
    <property type="entry name" value="SNF2_N"/>
</dbReference>
<dbReference type="Proteomes" id="UP001165383">
    <property type="component" value="Unassembled WGS sequence"/>
</dbReference>
<proteinExistence type="predicted"/>
<evidence type="ECO:0000313" key="5">
    <source>
        <dbReference type="Proteomes" id="UP001165383"/>
    </source>
</evidence>
<keyword evidence="4" id="KW-0547">Nucleotide-binding</keyword>
<keyword evidence="5" id="KW-1185">Reference proteome</keyword>
<dbReference type="SMART" id="SM00487">
    <property type="entry name" value="DEXDc"/>
    <property type="match status" value="1"/>
</dbReference>
<dbReference type="Pfam" id="PF00271">
    <property type="entry name" value="Helicase_C"/>
    <property type="match status" value="1"/>
</dbReference>
<reference evidence="4" key="1">
    <citation type="submission" date="2022-05" db="EMBL/GenBank/DDBJ databases">
        <authorList>
            <person name="Jo J.-H."/>
            <person name="Im W.-T."/>
        </authorList>
    </citation>
    <scope>NUCLEOTIDE SEQUENCE</scope>
    <source>
        <strain evidence="4">RB56-2</strain>
    </source>
</reference>
<dbReference type="SMART" id="SM00490">
    <property type="entry name" value="HELICc"/>
    <property type="match status" value="1"/>
</dbReference>
<feature type="domain" description="Helicase ATP-binding" evidence="2">
    <location>
        <begin position="199"/>
        <end position="357"/>
    </location>
</feature>
<protein>
    <submittedName>
        <fullName evidence="4">DEAD/DEAH box helicase</fullName>
    </submittedName>
</protein>
<dbReference type="Gene3D" id="3.40.50.10810">
    <property type="entry name" value="Tandem AAA-ATPase domain"/>
    <property type="match status" value="1"/>
</dbReference>
<dbReference type="InterPro" id="IPR049730">
    <property type="entry name" value="SNF2/RAD54-like_C"/>
</dbReference>
<dbReference type="InterPro" id="IPR038718">
    <property type="entry name" value="SNF2-like_sf"/>
</dbReference>
<dbReference type="Pfam" id="PF00176">
    <property type="entry name" value="SNF2-rel_dom"/>
    <property type="match status" value="1"/>
</dbReference>
<dbReference type="EMBL" id="JAMGBB010000001">
    <property type="protein sequence ID" value="MCL6741577.1"/>
    <property type="molecule type" value="Genomic_DNA"/>
</dbReference>
<sequence>MTVEAESVPAEWQRHGARLDIIVDGDPQQASSEEIYALVFDSSDAIRGRKISIATRPDGLSFSRYPAALAVAVVSAESGMGGLACAVRAEAGGVAVDISLEDSAPDHCIIGDRWFPLATGARESVRITLKSAGILEPGPLSLKQYLELRKISAVLPGFCDTIPQGDIKADFTSDREPAELVSFRGNLYPYQRDGWQWLTYIWSERLGAILADEMGLGKTIQLIALLASPERDEAAPSLVVGPATLMENWRREIDRFAPGLKTVIHQGARRTGDYRALLPFDVVITSYDTVVRDGSMFHMVDWRIVILDEAQAIKNPDTARAKAVKELRRRCGIAVTGTPVENRLSDLWSLCDFALPGLLGDLESFELNFPDDRLGAAALEPLTSPIMLRRRVAEVAKDLPDRIDIPQVLLLSDDEAAEYERVRLETIAEYPQAASLVALTRLRMFCAHPGLLDDVPISVAAGLQFTKLQRLFEIVDEVFSAREKILVFTSYNRMADLIVRVVRERYGNYAAVINGETPIDQRQSVVDRFTQETGAALLALNPKAAGTGLNITAATHVVHYNLEWNPAVEDQASARAHRRGQDRPVTVHRLYFADSVEETVNDRLDRKRDLSETAVVGVDGKEETIADISKALQMSPVRKVAL</sequence>
<keyword evidence="4" id="KW-0067">ATP-binding</keyword>
<evidence type="ECO:0000313" key="4">
    <source>
        <dbReference type="EMBL" id="MCL6741577.1"/>
    </source>
</evidence>
<dbReference type="PANTHER" id="PTHR10799">
    <property type="entry name" value="SNF2/RAD54 HELICASE FAMILY"/>
    <property type="match status" value="1"/>
</dbReference>
<dbReference type="Gene3D" id="3.40.50.300">
    <property type="entry name" value="P-loop containing nucleotide triphosphate hydrolases"/>
    <property type="match status" value="1"/>
</dbReference>
<evidence type="ECO:0000256" key="1">
    <source>
        <dbReference type="ARBA" id="ARBA00022801"/>
    </source>
</evidence>
<evidence type="ECO:0000259" key="2">
    <source>
        <dbReference type="PROSITE" id="PS51192"/>
    </source>
</evidence>
<dbReference type="GO" id="GO:0004386">
    <property type="term" value="F:helicase activity"/>
    <property type="evidence" value="ECO:0007669"/>
    <property type="project" value="UniProtKB-KW"/>
</dbReference>
<comment type="caution">
    <text evidence="4">The sequence shown here is derived from an EMBL/GenBank/DDBJ whole genome shotgun (WGS) entry which is preliminary data.</text>
</comment>
<gene>
    <name evidence="4" type="ORF">LZ518_10580</name>
</gene>
<dbReference type="InterPro" id="IPR014001">
    <property type="entry name" value="Helicase_ATP-bd"/>
</dbReference>
<organism evidence="4 5">
    <name type="scientific">Sphingomonas brevis</name>
    <dbReference type="NCBI Taxonomy" id="2908206"/>
    <lineage>
        <taxon>Bacteria</taxon>
        <taxon>Pseudomonadati</taxon>
        <taxon>Pseudomonadota</taxon>
        <taxon>Alphaproteobacteria</taxon>
        <taxon>Sphingomonadales</taxon>
        <taxon>Sphingomonadaceae</taxon>
        <taxon>Sphingomonas</taxon>
    </lineage>
</organism>
<dbReference type="CDD" id="cd18793">
    <property type="entry name" value="SF2_C_SNF"/>
    <property type="match status" value="1"/>
</dbReference>